<dbReference type="Proteomes" id="UP000216363">
    <property type="component" value="Unassembled WGS sequence"/>
</dbReference>
<proteinExistence type="predicted"/>
<gene>
    <name evidence="1" type="ORF">CES86_4370</name>
</gene>
<organism evidence="1 2">
    <name type="scientific">Brucella lupini</name>
    <dbReference type="NCBI Taxonomy" id="255457"/>
    <lineage>
        <taxon>Bacteria</taxon>
        <taxon>Pseudomonadati</taxon>
        <taxon>Pseudomonadota</taxon>
        <taxon>Alphaproteobacteria</taxon>
        <taxon>Hyphomicrobiales</taxon>
        <taxon>Brucellaceae</taxon>
        <taxon>Brucella/Ochrobactrum group</taxon>
        <taxon>Brucella</taxon>
    </lineage>
</organism>
<protein>
    <submittedName>
        <fullName evidence="1">Uncharacterized protein</fullName>
    </submittedName>
</protein>
<accession>A0A256GFP0</accession>
<evidence type="ECO:0000313" key="1">
    <source>
        <dbReference type="EMBL" id="OYR25441.1"/>
    </source>
</evidence>
<reference evidence="1 2" key="1">
    <citation type="submission" date="2017-07" db="EMBL/GenBank/DDBJ databases">
        <title>Draft genome of Ochrobactrum lupini type strain LUP21.</title>
        <authorList>
            <person name="Krzyzanowska D.M."/>
            <person name="Jafra S."/>
        </authorList>
    </citation>
    <scope>NUCLEOTIDE SEQUENCE [LARGE SCALE GENOMIC DNA]</scope>
    <source>
        <strain evidence="1 2">LUP21</strain>
    </source>
</reference>
<evidence type="ECO:0000313" key="2">
    <source>
        <dbReference type="Proteomes" id="UP000216363"/>
    </source>
</evidence>
<comment type="caution">
    <text evidence="1">The sequence shown here is derived from an EMBL/GenBank/DDBJ whole genome shotgun (WGS) entry which is preliminary data.</text>
</comment>
<sequence>MKHNADRENLNCTGFSCQDIDQSLIQLFPVPRKTDAPEY</sequence>
<name>A0A256GFP0_9HYPH</name>
<dbReference type="EMBL" id="NNRN01000058">
    <property type="protein sequence ID" value="OYR25441.1"/>
    <property type="molecule type" value="Genomic_DNA"/>
</dbReference>
<dbReference type="AlphaFoldDB" id="A0A256GFP0"/>